<organism evidence="2 3">
    <name type="scientific">Nitzschia inconspicua</name>
    <dbReference type="NCBI Taxonomy" id="303405"/>
    <lineage>
        <taxon>Eukaryota</taxon>
        <taxon>Sar</taxon>
        <taxon>Stramenopiles</taxon>
        <taxon>Ochrophyta</taxon>
        <taxon>Bacillariophyta</taxon>
        <taxon>Bacillariophyceae</taxon>
        <taxon>Bacillariophycidae</taxon>
        <taxon>Bacillariales</taxon>
        <taxon>Bacillariaceae</taxon>
        <taxon>Nitzschia</taxon>
    </lineage>
</organism>
<feature type="signal peptide" evidence="1">
    <location>
        <begin position="1"/>
        <end position="21"/>
    </location>
</feature>
<keyword evidence="3" id="KW-1185">Reference proteome</keyword>
<gene>
    <name evidence="2" type="ORF">IV203_020956</name>
</gene>
<keyword evidence="1" id="KW-0732">Signal</keyword>
<reference evidence="2" key="1">
    <citation type="journal article" date="2021" name="Sci. Rep.">
        <title>Diploid genomic architecture of Nitzschia inconspicua, an elite biomass production diatom.</title>
        <authorList>
            <person name="Oliver A."/>
            <person name="Podell S."/>
            <person name="Pinowska A."/>
            <person name="Traller J.C."/>
            <person name="Smith S.R."/>
            <person name="McClure R."/>
            <person name="Beliaev A."/>
            <person name="Bohutskyi P."/>
            <person name="Hill E.A."/>
            <person name="Rabines A."/>
            <person name="Zheng H."/>
            <person name="Allen L.Z."/>
            <person name="Kuo A."/>
            <person name="Grigoriev I.V."/>
            <person name="Allen A.E."/>
            <person name="Hazlebeck D."/>
            <person name="Allen E.E."/>
        </authorList>
    </citation>
    <scope>NUCLEOTIDE SEQUENCE</scope>
    <source>
        <strain evidence="2">Hildebrandi</strain>
    </source>
</reference>
<dbReference type="GO" id="GO:0006782">
    <property type="term" value="P:protoporphyrinogen IX biosynthetic process"/>
    <property type="evidence" value="ECO:0007669"/>
    <property type="project" value="TreeGrafter"/>
</dbReference>
<reference evidence="2" key="2">
    <citation type="submission" date="2021-04" db="EMBL/GenBank/DDBJ databases">
        <authorList>
            <person name="Podell S."/>
        </authorList>
    </citation>
    <scope>NUCLEOTIDE SEQUENCE</scope>
    <source>
        <strain evidence="2">Hildebrandi</strain>
    </source>
</reference>
<feature type="chain" id="PRO_5039904436" evidence="1">
    <location>
        <begin position="22"/>
        <end position="394"/>
    </location>
</feature>
<dbReference type="Pfam" id="PF01218">
    <property type="entry name" value="Coprogen_oxidas"/>
    <property type="match status" value="1"/>
</dbReference>
<dbReference type="GO" id="GO:0005737">
    <property type="term" value="C:cytoplasm"/>
    <property type="evidence" value="ECO:0007669"/>
    <property type="project" value="TreeGrafter"/>
</dbReference>
<dbReference type="GO" id="GO:0004109">
    <property type="term" value="F:coproporphyrinogen oxidase activity"/>
    <property type="evidence" value="ECO:0007669"/>
    <property type="project" value="InterPro"/>
</dbReference>
<evidence type="ECO:0000313" key="2">
    <source>
        <dbReference type="EMBL" id="KAG7343011.1"/>
    </source>
</evidence>
<dbReference type="PIRSF" id="PIRSF000166">
    <property type="entry name" value="Coproporphyri_ox"/>
    <property type="match status" value="1"/>
</dbReference>
<dbReference type="Proteomes" id="UP000693970">
    <property type="component" value="Unassembled WGS sequence"/>
</dbReference>
<proteinExistence type="predicted"/>
<protein>
    <submittedName>
        <fullName evidence="2">Coproporphyrinogen III oxidase</fullName>
    </submittedName>
</protein>
<name>A0A9K3KGP8_9STRA</name>
<evidence type="ECO:0000256" key="1">
    <source>
        <dbReference type="SAM" id="SignalP"/>
    </source>
</evidence>
<dbReference type="InterPro" id="IPR001260">
    <property type="entry name" value="Coprogen_oxidase_aer"/>
</dbReference>
<dbReference type="OrthoDB" id="15318at2759"/>
<comment type="caution">
    <text evidence="2">The sequence shown here is derived from an EMBL/GenBank/DDBJ whole genome shotgun (WGS) entry which is preliminary data.</text>
</comment>
<evidence type="ECO:0000313" key="3">
    <source>
        <dbReference type="Proteomes" id="UP000693970"/>
    </source>
</evidence>
<dbReference type="PANTHER" id="PTHR10755">
    <property type="entry name" value="COPROPORPHYRINOGEN III OXIDASE, MITOCHONDRIAL"/>
    <property type="match status" value="1"/>
</dbReference>
<dbReference type="EMBL" id="JAGRRH010000024">
    <property type="protein sequence ID" value="KAG7343011.1"/>
    <property type="molecule type" value="Genomic_DNA"/>
</dbReference>
<dbReference type="PANTHER" id="PTHR10755:SF3">
    <property type="entry name" value="COPROPORPHYRINOGEN OXIDASE"/>
    <property type="match status" value="1"/>
</dbReference>
<dbReference type="AlphaFoldDB" id="A0A9K3KGP8"/>
<sequence length="394" mass="44122">MTIYHACILFYSIALFHPVVSWVPSSSVSVVGGSASTSRSTSATPVSLLAAKTTNEEETTVVTSVSTDEINDIFEDFVNFLQDKQTEIIETVERMDGSGSKFTTDKWGLFDNTNHNATSGGITRVIQGGNVVEKGACSLTLIRRGVLSAERAAAIRSRQDDDSPIRAGDAYSAAALSIVFHTRSPLIPTFRSDVRIFLVESNNSKERIAFFGGGADLTPYYLFDEDITFFHTVYRDLCQDSQTKHPNDAALFSYPSLKRLCDDYFYLPARSEHRGTGGIFFDDLPAFAPGVVDFVRNVANAWMPSWLPIVTKRRETAFTDKQKQWQLLRRGRYLEFNLLYDRGVKFGLAMANPRVEGVMVSAPPVIAFEYNHKIEPDSDEDRMMQVLKIPREWV</sequence>
<accession>A0A9K3KGP8</accession>